<comment type="caution">
    <text evidence="1">The sequence shown here is derived from an EMBL/GenBank/DDBJ whole genome shotgun (WGS) entry which is preliminary data.</text>
</comment>
<evidence type="ECO:0000313" key="1">
    <source>
        <dbReference type="EMBL" id="OTI63028.1"/>
    </source>
</evidence>
<dbReference type="EMBL" id="NFFZ01000004">
    <property type="protein sequence ID" value="OTI63028.1"/>
    <property type="molecule type" value="Genomic_DNA"/>
</dbReference>
<proteinExistence type="predicted"/>
<protein>
    <submittedName>
        <fullName evidence="1">Uncharacterized protein</fullName>
    </submittedName>
</protein>
<gene>
    <name evidence="1" type="ORF">CAZ10_09285</name>
</gene>
<name>A0A241XSG5_PSEAI</name>
<sequence>MAKLEPEICVPWRSDCAGQIFLDTGAEDGVRIGHFQGDAALAAYMVEIHNTLLAKITQSAG</sequence>
<organism evidence="1 2">
    <name type="scientific">Pseudomonas aeruginosa</name>
    <dbReference type="NCBI Taxonomy" id="287"/>
    <lineage>
        <taxon>Bacteria</taxon>
        <taxon>Pseudomonadati</taxon>
        <taxon>Pseudomonadota</taxon>
        <taxon>Gammaproteobacteria</taxon>
        <taxon>Pseudomonadales</taxon>
        <taxon>Pseudomonadaceae</taxon>
        <taxon>Pseudomonas</taxon>
    </lineage>
</organism>
<evidence type="ECO:0000313" key="2">
    <source>
        <dbReference type="Proteomes" id="UP000194857"/>
    </source>
</evidence>
<accession>A0A241XSG5</accession>
<dbReference type="AlphaFoldDB" id="A0A241XSG5"/>
<reference evidence="1 2" key="1">
    <citation type="submission" date="2017-05" db="EMBL/GenBank/DDBJ databases">
        <authorList>
            <person name="Song R."/>
            <person name="Chenine A.L."/>
            <person name="Ruprecht R.M."/>
        </authorList>
    </citation>
    <scope>NUCLEOTIDE SEQUENCE [LARGE SCALE GENOMIC DNA]</scope>
    <source>
        <strain evidence="1 2">S567_C10_BS</strain>
    </source>
</reference>
<dbReference type="Proteomes" id="UP000194857">
    <property type="component" value="Unassembled WGS sequence"/>
</dbReference>